<evidence type="ECO:0000256" key="1">
    <source>
        <dbReference type="SAM" id="MobiDB-lite"/>
    </source>
</evidence>
<gene>
    <name evidence="2" type="ORF">COHA_006972</name>
</gene>
<feature type="region of interest" description="Disordered" evidence="1">
    <location>
        <begin position="72"/>
        <end position="102"/>
    </location>
</feature>
<keyword evidence="3" id="KW-1185">Reference proteome</keyword>
<dbReference type="Proteomes" id="UP001205105">
    <property type="component" value="Unassembled WGS sequence"/>
</dbReference>
<dbReference type="EMBL" id="JADXDR010000104">
    <property type="protein sequence ID" value="KAI7839274.1"/>
    <property type="molecule type" value="Genomic_DNA"/>
</dbReference>
<organism evidence="2 3">
    <name type="scientific">Chlorella ohadii</name>
    <dbReference type="NCBI Taxonomy" id="2649997"/>
    <lineage>
        <taxon>Eukaryota</taxon>
        <taxon>Viridiplantae</taxon>
        <taxon>Chlorophyta</taxon>
        <taxon>core chlorophytes</taxon>
        <taxon>Trebouxiophyceae</taxon>
        <taxon>Chlorellales</taxon>
        <taxon>Chlorellaceae</taxon>
        <taxon>Chlorella clade</taxon>
        <taxon>Chlorella</taxon>
    </lineage>
</organism>
<proteinExistence type="predicted"/>
<sequence>MKCLTPQSAARLEAAHRERRRTLLSSATAVLVLLVLSVGVLSQEQSAQPITTAPQALGMPWDVLALSQLKPARRRQQQTQQQQAQQQQAQQPGGRWLADQEQRVASWRDRQRSIVVQQTAAEQARAAAAAASLSRRLGRAASALSVAAAADPLLDVDRARQGLSTPMRSLRPRPLRNEAQEVAAAALASGSGPAVVADE</sequence>
<reference evidence="2" key="1">
    <citation type="submission" date="2020-11" db="EMBL/GenBank/DDBJ databases">
        <title>Chlorella ohadii genome sequencing and assembly.</title>
        <authorList>
            <person name="Murik O."/>
            <person name="Treves H."/>
            <person name="Kedem I."/>
            <person name="Shotland Y."/>
            <person name="Kaplan A."/>
        </authorList>
    </citation>
    <scope>NUCLEOTIDE SEQUENCE</scope>
    <source>
        <strain evidence="2">1</strain>
    </source>
</reference>
<protein>
    <submittedName>
        <fullName evidence="2">Uncharacterized protein</fullName>
    </submittedName>
</protein>
<evidence type="ECO:0000313" key="3">
    <source>
        <dbReference type="Proteomes" id="UP001205105"/>
    </source>
</evidence>
<feature type="compositionally biased region" description="Low complexity" evidence="1">
    <location>
        <begin position="77"/>
        <end position="91"/>
    </location>
</feature>
<dbReference type="AlphaFoldDB" id="A0AAD5DMZ4"/>
<evidence type="ECO:0000313" key="2">
    <source>
        <dbReference type="EMBL" id="KAI7839274.1"/>
    </source>
</evidence>
<comment type="caution">
    <text evidence="2">The sequence shown here is derived from an EMBL/GenBank/DDBJ whole genome shotgun (WGS) entry which is preliminary data.</text>
</comment>
<accession>A0AAD5DMZ4</accession>
<name>A0AAD5DMZ4_9CHLO</name>